<evidence type="ECO:0000313" key="2">
    <source>
        <dbReference type="EMBL" id="RAQ97498.1"/>
    </source>
</evidence>
<evidence type="ECO:0000313" key="3">
    <source>
        <dbReference type="Proteomes" id="UP000248706"/>
    </source>
</evidence>
<evidence type="ECO:0000256" key="1">
    <source>
        <dbReference type="SAM" id="MobiDB-lite"/>
    </source>
</evidence>
<feature type="region of interest" description="Disordered" evidence="1">
    <location>
        <begin position="1"/>
        <end position="45"/>
    </location>
</feature>
<sequence>MHTEEREALAQRARAVYEEEEERQRQARQAAQAAEEAERRQAERQAQERFGQALTVLEERLGLPAELCAWMHRHPGQPGGLCLQLYPPEPFGCAHCTWTLHPAAAAGDLAAQNWYVSCACERVPFSCNRAGWIEPERLRDLLLFRLEVSRRMHARWQELETEDQAARAELAERQAEVLARVCPWPKETPLTLYRVHYVRGAVLTEGGDCCWLTETGWSRSDQPDAEGYLRLEPTAGCPERRLLKLDPQLHRPMFEKLVLSSREQLPLELTETQEEQISGFQWQHYGDRDLLVRDPAGSVLSFFQVPLPWVRALLTQSEIGSENHHGPQS</sequence>
<feature type="compositionally biased region" description="Basic and acidic residues" evidence="1">
    <location>
        <begin position="36"/>
        <end position="45"/>
    </location>
</feature>
<dbReference type="EMBL" id="MCIF01000002">
    <property type="protein sequence ID" value="RAQ97498.1"/>
    <property type="molecule type" value="Genomic_DNA"/>
</dbReference>
<name>A0A328VHR7_9CHLR</name>
<organism evidence="2 3">
    <name type="scientific">Thermogemmatispora tikiterensis</name>
    <dbReference type="NCBI Taxonomy" id="1825093"/>
    <lineage>
        <taxon>Bacteria</taxon>
        <taxon>Bacillati</taxon>
        <taxon>Chloroflexota</taxon>
        <taxon>Ktedonobacteria</taxon>
        <taxon>Thermogemmatisporales</taxon>
        <taxon>Thermogemmatisporaceae</taxon>
        <taxon>Thermogemmatispora</taxon>
    </lineage>
</organism>
<gene>
    <name evidence="2" type="ORF">A4R35_18320</name>
</gene>
<keyword evidence="3" id="KW-1185">Reference proteome</keyword>
<reference evidence="2 3" key="1">
    <citation type="submission" date="2016-08" db="EMBL/GenBank/DDBJ databases">
        <title>Analysis of Carbohydrate Active Enzymes in Thermogemmatispora T81 Reveals Carbohydrate Degradation Ability.</title>
        <authorList>
            <person name="Tomazini A."/>
            <person name="Lal S."/>
            <person name="Stott M."/>
            <person name="Henrissat B."/>
            <person name="Polikarpov I."/>
            <person name="Sparling R."/>
            <person name="Levin D.B."/>
        </authorList>
    </citation>
    <scope>NUCLEOTIDE SEQUENCE [LARGE SCALE GENOMIC DNA]</scope>
    <source>
        <strain evidence="2 3">T81</strain>
    </source>
</reference>
<proteinExistence type="predicted"/>
<dbReference type="Proteomes" id="UP000248706">
    <property type="component" value="Unassembled WGS sequence"/>
</dbReference>
<accession>A0A328VHR7</accession>
<dbReference type="RefSeq" id="WP_112431911.1">
    <property type="nucleotide sequence ID" value="NZ_MCIF01000002.1"/>
</dbReference>
<dbReference type="OrthoDB" id="9992069at2"/>
<dbReference type="AlphaFoldDB" id="A0A328VHR7"/>
<protein>
    <submittedName>
        <fullName evidence="2">Uncharacterized protein</fullName>
    </submittedName>
</protein>
<comment type="caution">
    <text evidence="2">The sequence shown here is derived from an EMBL/GenBank/DDBJ whole genome shotgun (WGS) entry which is preliminary data.</text>
</comment>